<gene>
    <name evidence="1" type="ORF">WUBG_01336</name>
</gene>
<evidence type="ECO:0000313" key="2">
    <source>
        <dbReference type="Proteomes" id="UP000004810"/>
    </source>
</evidence>
<protein>
    <submittedName>
        <fullName evidence="1">Uncharacterized protein</fullName>
    </submittedName>
</protein>
<organism evidence="1 2">
    <name type="scientific">Wuchereria bancrofti</name>
    <dbReference type="NCBI Taxonomy" id="6293"/>
    <lineage>
        <taxon>Eukaryota</taxon>
        <taxon>Metazoa</taxon>
        <taxon>Ecdysozoa</taxon>
        <taxon>Nematoda</taxon>
        <taxon>Chromadorea</taxon>
        <taxon>Rhabditida</taxon>
        <taxon>Spirurina</taxon>
        <taxon>Spiruromorpha</taxon>
        <taxon>Filarioidea</taxon>
        <taxon>Onchocercidae</taxon>
        <taxon>Wuchereria</taxon>
    </lineage>
</organism>
<reference evidence="2" key="1">
    <citation type="submission" date="2012-08" db="EMBL/GenBank/DDBJ databases">
        <title>The Genome Sequence of Wuchereria bancrofti.</title>
        <authorList>
            <person name="Nutman T.B."/>
            <person name="Fink D.L."/>
            <person name="Russ C."/>
            <person name="Young S."/>
            <person name="Zeng Q."/>
            <person name="Koehrsen M."/>
            <person name="Alvarado L."/>
            <person name="Berlin A."/>
            <person name="Chapman S.B."/>
            <person name="Chen Z."/>
            <person name="Freedman E."/>
            <person name="Gellesch M."/>
            <person name="Goldberg J."/>
            <person name="Griggs A."/>
            <person name="Gujja S."/>
            <person name="Heilman E.R."/>
            <person name="Heiman D."/>
            <person name="Hepburn T."/>
            <person name="Howarth C."/>
            <person name="Jen D."/>
            <person name="Larson L."/>
            <person name="Lewis B."/>
            <person name="Mehta T."/>
            <person name="Park D."/>
            <person name="Pearson M."/>
            <person name="Roberts A."/>
            <person name="Saif S."/>
            <person name="Shea T."/>
            <person name="Shenoy N."/>
            <person name="Sisk P."/>
            <person name="Stolte C."/>
            <person name="Sykes S."/>
            <person name="Walk T."/>
            <person name="White J."/>
            <person name="Yandava C."/>
            <person name="Haas B."/>
            <person name="Henn M.R."/>
            <person name="Nusbaum C."/>
            <person name="Birren B."/>
        </authorList>
    </citation>
    <scope>NUCLEOTIDE SEQUENCE [LARGE SCALE GENOMIC DNA]</scope>
    <source>
        <strain evidence="2">NA</strain>
    </source>
</reference>
<dbReference type="AlphaFoldDB" id="J9EYS4"/>
<comment type="caution">
    <text evidence="1">The sequence shown here is derived from an EMBL/GenBank/DDBJ whole genome shotgun (WGS) entry which is preliminary data.</text>
</comment>
<accession>J9EYS4</accession>
<sequence length="114" mass="12173">MSIFNAKVVECVSIVFSSCGVGRLVCEIIGHSMTKYAGQGSRSCGIIVLVLVISYANNNVSSYVAAHLTQGSANYCYMKKYMAQNYNKLSKENAVGDGRNLNCLKSAGQASSSK</sequence>
<name>J9EYS4_WUCBA</name>
<evidence type="ECO:0000313" key="1">
    <source>
        <dbReference type="EMBL" id="EJW87756.1"/>
    </source>
</evidence>
<dbReference type="EMBL" id="ADBV01000300">
    <property type="protein sequence ID" value="EJW87756.1"/>
    <property type="molecule type" value="Genomic_DNA"/>
</dbReference>
<dbReference type="Proteomes" id="UP000004810">
    <property type="component" value="Unassembled WGS sequence"/>
</dbReference>
<proteinExistence type="predicted"/>